<reference evidence="1 2" key="1">
    <citation type="submission" date="2021-02" db="EMBL/GenBank/DDBJ databases">
        <title>De Novo genome assembly of isolated myxobacteria.</title>
        <authorList>
            <person name="Stevens D.C."/>
        </authorList>
    </citation>
    <scope>NUCLEOTIDE SEQUENCE [LARGE SCALE GENOMIC DNA]</scope>
    <source>
        <strain evidence="2">SCPEA02</strain>
    </source>
</reference>
<dbReference type="Proteomes" id="UP000662747">
    <property type="component" value="Chromosome"/>
</dbReference>
<protein>
    <submittedName>
        <fullName evidence="1">Uncharacterized protein</fullName>
    </submittedName>
</protein>
<organism evidence="1 2">
    <name type="scientific">Pyxidicoccus parkwayensis</name>
    <dbReference type="NCBI Taxonomy" id="2813578"/>
    <lineage>
        <taxon>Bacteria</taxon>
        <taxon>Pseudomonadati</taxon>
        <taxon>Myxococcota</taxon>
        <taxon>Myxococcia</taxon>
        <taxon>Myxococcales</taxon>
        <taxon>Cystobacterineae</taxon>
        <taxon>Myxococcaceae</taxon>
        <taxon>Pyxidicoccus</taxon>
    </lineage>
</organism>
<name>A0ABX7P5A7_9BACT</name>
<evidence type="ECO:0000313" key="1">
    <source>
        <dbReference type="EMBL" id="QSQ25605.1"/>
    </source>
</evidence>
<keyword evidence="2" id="KW-1185">Reference proteome</keyword>
<proteinExistence type="predicted"/>
<gene>
    <name evidence="1" type="ORF">JY651_12015</name>
</gene>
<accession>A0ABX7P5A7</accession>
<dbReference type="EMBL" id="CP071090">
    <property type="protein sequence ID" value="QSQ25605.1"/>
    <property type="molecule type" value="Genomic_DNA"/>
</dbReference>
<dbReference type="RefSeq" id="WP_206727160.1">
    <property type="nucleotide sequence ID" value="NZ_CP071090.1"/>
</dbReference>
<sequence>MRHGTATVITRILPDALVDLETSLTEAARLRTALFSGVPGLHFARWAIIDLAPPEEATKDYRLLFAADFTVPGEDKDARELDRRLFHGFVAWLWNLRAHEARAATVFDDIYRACRDYPARGLAEPDAVEAYLLNHRVEATTRHVDFAYRFESPEDLRESVDVLREVNQHLDARVRLLAETPWRGGRGELPHLHRELRDVALSVSSTVFDAGWSKRLESARRAAAVATLTYPFHRYVSALPKVGVLRFGLWLRRSKEPPRVWGPCSPELGVPRSPPPPTDAMVQNPMVHVARVTGGPLAKKLAEVALPSVDKRLSRYVVGLNLIQTIHCARWLLHSEADGTKHLIFLSNYDDSWEAYIDSFVDHTDVRAFLELIWSHTDGFPAKTRGFFPKRKWWGGWELRLSVEPFKAWLRGHEVPTRVWYSAALDGGPYQRHSLLLLHNALRLRELLSRERIDRPLRDWAARRAFAAFLSRGACNPGRALLRFPALVSHSLSALSAALRERWREPRRMPRVFEPTGLHPHLAPEQHAVA</sequence>
<evidence type="ECO:0000313" key="2">
    <source>
        <dbReference type="Proteomes" id="UP000662747"/>
    </source>
</evidence>